<gene>
    <name evidence="1" type="ORF">MC7420_5029</name>
</gene>
<reference evidence="1 2" key="1">
    <citation type="submission" date="2008-07" db="EMBL/GenBank/DDBJ databases">
        <authorList>
            <person name="Tandeau de Marsac N."/>
            <person name="Ferriera S."/>
            <person name="Johnson J."/>
            <person name="Kravitz S."/>
            <person name="Beeson K."/>
            <person name="Sutton G."/>
            <person name="Rogers Y.-H."/>
            <person name="Friedman R."/>
            <person name="Frazier M."/>
            <person name="Venter J.C."/>
        </authorList>
    </citation>
    <scope>NUCLEOTIDE SEQUENCE [LARGE SCALE GENOMIC DNA]</scope>
    <source>
        <strain evidence="1 2">PCC 7420</strain>
    </source>
</reference>
<dbReference type="RefSeq" id="WP_006104210.1">
    <property type="nucleotide sequence ID" value="NZ_DS989862.1"/>
</dbReference>
<organism evidence="1 2">
    <name type="scientific">Coleofasciculus chthonoplastes PCC 7420</name>
    <dbReference type="NCBI Taxonomy" id="118168"/>
    <lineage>
        <taxon>Bacteria</taxon>
        <taxon>Bacillati</taxon>
        <taxon>Cyanobacteriota</taxon>
        <taxon>Cyanophyceae</taxon>
        <taxon>Coleofasciculales</taxon>
        <taxon>Coleofasciculaceae</taxon>
        <taxon>Coleofasciculus</taxon>
    </lineage>
</organism>
<protein>
    <submittedName>
        <fullName evidence="1">Uncharacterized protein</fullName>
    </submittedName>
</protein>
<keyword evidence="2" id="KW-1185">Reference proteome</keyword>
<dbReference type="OrthoDB" id="502220at2"/>
<dbReference type="eggNOG" id="ENOG502ZYZU">
    <property type="taxonomic scope" value="Bacteria"/>
</dbReference>
<accession>B4VZH7</accession>
<sequence length="528" mass="59264">MSASTPGGYRSRLFNLINHHSRRFIDRGERAIRHLKVAAVWGTQILLYPIYMVVQASLTAGRQLSAEAKAGWIRLKALTQSQPPEPPPAVDTPIQRVLKEVETLQFTSCTILNRAVKTAATQTKPAFAGSPILVPLVREGGLGLSSCEFDSPRLIGIEPNQITDTPNLNISSSSRVEIQGVATLLPTRTLVLVSITNEILDILTPEQQQKLAARISWELATLYRQWRLTDNLKAFRVQRQLSHLAKPSLFLPFRLFWQLMAWVQTSPVAIAINLFGESSLVPVRDSAFSEPASDAEITQNLASSWWERLTPGVTLAAIDDTIAQWELHPLQTSNHVAIALRHRSHSLLQTFQTSFITPRQSTDPTQTSASHSFWLMGLIYAAIDYFFGQRSSNPFHHQDTTSVNPTEDINQRFANSTSFVTLPGAEFTYTTEPDPWLNWDDLFGCPNPTFTPNIALQISGLSTLENNLKPETVVKTPDWIETEAISTGYVKHPLEQILEWLDVGMLLLEEVTIKAWQWMRQFFTKDNA</sequence>
<dbReference type="HOGENOM" id="CLU_028870_0_0_3"/>
<proteinExistence type="predicted"/>
<dbReference type="AlphaFoldDB" id="B4VZH7"/>
<dbReference type="Proteomes" id="UP000003835">
    <property type="component" value="Unassembled WGS sequence"/>
</dbReference>
<evidence type="ECO:0000313" key="2">
    <source>
        <dbReference type="Proteomes" id="UP000003835"/>
    </source>
</evidence>
<name>B4VZH7_9CYAN</name>
<evidence type="ECO:0000313" key="1">
    <source>
        <dbReference type="EMBL" id="EDX72756.1"/>
    </source>
</evidence>
<dbReference type="EMBL" id="DS989862">
    <property type="protein sequence ID" value="EDX72756.1"/>
    <property type="molecule type" value="Genomic_DNA"/>
</dbReference>
<dbReference type="STRING" id="118168.MC7420_5029"/>